<evidence type="ECO:0000259" key="1">
    <source>
        <dbReference type="Pfam" id="PF02214"/>
    </source>
</evidence>
<evidence type="ECO:0000313" key="2">
    <source>
        <dbReference type="EMBL" id="KAK3283769.1"/>
    </source>
</evidence>
<dbReference type="Pfam" id="PF02214">
    <property type="entry name" value="BTB_2"/>
    <property type="match status" value="1"/>
</dbReference>
<dbReference type="GO" id="GO:0051260">
    <property type="term" value="P:protein homooligomerization"/>
    <property type="evidence" value="ECO:0007669"/>
    <property type="project" value="InterPro"/>
</dbReference>
<dbReference type="InterPro" id="IPR045068">
    <property type="entry name" value="BACURD1-3"/>
</dbReference>
<name>A0AAE0GSW6_9CHLO</name>
<comment type="caution">
    <text evidence="2">The sequence shown here is derived from an EMBL/GenBank/DDBJ whole genome shotgun (WGS) entry which is preliminary data.</text>
</comment>
<dbReference type="CDD" id="cd18316">
    <property type="entry name" value="BTB_POZ_KCTD-like"/>
    <property type="match status" value="1"/>
</dbReference>
<organism evidence="2 3">
    <name type="scientific">Cymbomonas tetramitiformis</name>
    <dbReference type="NCBI Taxonomy" id="36881"/>
    <lineage>
        <taxon>Eukaryota</taxon>
        <taxon>Viridiplantae</taxon>
        <taxon>Chlorophyta</taxon>
        <taxon>Pyramimonadophyceae</taxon>
        <taxon>Pyramimonadales</taxon>
        <taxon>Pyramimonadaceae</taxon>
        <taxon>Cymbomonas</taxon>
    </lineage>
</organism>
<sequence>MVVDLNVGGSLFLTTKGTITKNPVLNDLVRYSLENGLLKDGAVFIDRCPKQFSFILNWLRNNDRLEAKTARLPLPKDSQALKELYLEATFYRLTGLSQKLQRLAFRYQRTHFEEKRQGRTLP</sequence>
<reference evidence="2 3" key="1">
    <citation type="journal article" date="2015" name="Genome Biol. Evol.">
        <title>Comparative Genomics of a Bacterivorous Green Alga Reveals Evolutionary Causalities and Consequences of Phago-Mixotrophic Mode of Nutrition.</title>
        <authorList>
            <person name="Burns J.A."/>
            <person name="Paasch A."/>
            <person name="Narechania A."/>
            <person name="Kim E."/>
        </authorList>
    </citation>
    <scope>NUCLEOTIDE SEQUENCE [LARGE SCALE GENOMIC DNA]</scope>
    <source>
        <strain evidence="2 3">PLY_AMNH</strain>
    </source>
</reference>
<dbReference type="SUPFAM" id="SSF54695">
    <property type="entry name" value="POZ domain"/>
    <property type="match status" value="1"/>
</dbReference>
<accession>A0AAE0GSW6</accession>
<protein>
    <recommendedName>
        <fullName evidence="1">Potassium channel tetramerisation-type BTB domain-containing protein</fullName>
    </recommendedName>
</protein>
<dbReference type="EMBL" id="LGRX02002655">
    <property type="protein sequence ID" value="KAK3283769.1"/>
    <property type="molecule type" value="Genomic_DNA"/>
</dbReference>
<proteinExistence type="predicted"/>
<dbReference type="Proteomes" id="UP001190700">
    <property type="component" value="Unassembled WGS sequence"/>
</dbReference>
<evidence type="ECO:0000313" key="3">
    <source>
        <dbReference type="Proteomes" id="UP001190700"/>
    </source>
</evidence>
<feature type="domain" description="Potassium channel tetramerisation-type BTB" evidence="1">
    <location>
        <begin position="3"/>
        <end position="96"/>
    </location>
</feature>
<gene>
    <name evidence="2" type="ORF">CYMTET_8534</name>
</gene>
<dbReference type="PANTHER" id="PTHR11145:SF8">
    <property type="entry name" value="RE57120P"/>
    <property type="match status" value="1"/>
</dbReference>
<dbReference type="InterPro" id="IPR011333">
    <property type="entry name" value="SKP1/BTB/POZ_sf"/>
</dbReference>
<dbReference type="PANTHER" id="PTHR11145">
    <property type="entry name" value="BTB/POZ DOMAIN-CONTAINING ADAPTER FOR CUL3-MEDIATED RHOA DEGRADATION PROTEIN FAMILY MEMBER"/>
    <property type="match status" value="1"/>
</dbReference>
<dbReference type="InterPro" id="IPR003131">
    <property type="entry name" value="T1-type_BTB"/>
</dbReference>
<dbReference type="AlphaFoldDB" id="A0AAE0GSW6"/>
<dbReference type="Gene3D" id="3.30.710.10">
    <property type="entry name" value="Potassium Channel Kv1.1, Chain A"/>
    <property type="match status" value="1"/>
</dbReference>
<keyword evidence="3" id="KW-1185">Reference proteome</keyword>